<dbReference type="GO" id="GO:0006357">
    <property type="term" value="P:regulation of transcription by RNA polymerase II"/>
    <property type="evidence" value="ECO:0007669"/>
    <property type="project" value="TreeGrafter"/>
</dbReference>
<dbReference type="SUPFAM" id="SSF57903">
    <property type="entry name" value="FYVE/PHD zinc finger"/>
    <property type="match status" value="1"/>
</dbReference>
<evidence type="ECO:0000256" key="6">
    <source>
        <dbReference type="SAM" id="MobiDB-lite"/>
    </source>
</evidence>
<evidence type="ECO:0000256" key="2">
    <source>
        <dbReference type="ARBA" id="ARBA00020188"/>
    </source>
</evidence>
<evidence type="ECO:0000313" key="8">
    <source>
        <dbReference type="EMBL" id="KAK7108167.1"/>
    </source>
</evidence>
<dbReference type="Gene3D" id="3.90.70.80">
    <property type="match status" value="1"/>
</dbReference>
<dbReference type="CDD" id="cd22791">
    <property type="entry name" value="OTU_VRTN"/>
    <property type="match status" value="1"/>
</dbReference>
<feature type="compositionally biased region" description="Basic residues" evidence="6">
    <location>
        <begin position="504"/>
        <end position="516"/>
    </location>
</feature>
<evidence type="ECO:0000256" key="4">
    <source>
        <dbReference type="ARBA" id="ARBA00022771"/>
    </source>
</evidence>
<keyword evidence="5" id="KW-0862">Zinc</keyword>
<dbReference type="SMART" id="SM00249">
    <property type="entry name" value="PHD"/>
    <property type="match status" value="1"/>
</dbReference>
<accession>A0AAN9GH19</accession>
<dbReference type="Proteomes" id="UP001374579">
    <property type="component" value="Unassembled WGS sequence"/>
</dbReference>
<reference evidence="8 9" key="1">
    <citation type="submission" date="2024-02" db="EMBL/GenBank/DDBJ databases">
        <title>Chromosome-scale genome assembly of the rough periwinkle Littorina saxatilis.</title>
        <authorList>
            <person name="De Jode A."/>
            <person name="Faria R."/>
            <person name="Formenti G."/>
            <person name="Sims Y."/>
            <person name="Smith T.P."/>
            <person name="Tracey A."/>
            <person name="Wood J.M.D."/>
            <person name="Zagrodzka Z.B."/>
            <person name="Johannesson K."/>
            <person name="Butlin R.K."/>
            <person name="Leder E.H."/>
        </authorList>
    </citation>
    <scope>NUCLEOTIDE SEQUENCE [LARGE SCALE GENOMIC DNA]</scope>
    <source>
        <strain evidence="8">Snail1</strain>
        <tissue evidence="8">Muscle</tissue>
    </source>
</reference>
<protein>
    <recommendedName>
        <fullName evidence="2">Vertnin</fullName>
    </recommendedName>
</protein>
<evidence type="ECO:0000259" key="7">
    <source>
        <dbReference type="SMART" id="SM00249"/>
    </source>
</evidence>
<gene>
    <name evidence="8" type="ORF">V1264_015952</name>
</gene>
<keyword evidence="4" id="KW-0863">Zinc-finger</keyword>
<name>A0AAN9GH19_9CAEN</name>
<evidence type="ECO:0000313" key="9">
    <source>
        <dbReference type="Proteomes" id="UP001374579"/>
    </source>
</evidence>
<feature type="region of interest" description="Disordered" evidence="6">
    <location>
        <begin position="491"/>
        <end position="523"/>
    </location>
</feature>
<comment type="caution">
    <text evidence="8">The sequence shown here is derived from an EMBL/GenBank/DDBJ whole genome shotgun (WGS) entry which is preliminary data.</text>
</comment>
<proteinExistence type="inferred from homology"/>
<sequence length="704" mass="79529">MPLLHGKGNLQHACAKCSEYCQGWEGVFCDVCGNWHHVKCEQLEIQILQAFKELPEVPYICKSCRSDERGSFSYDGSISRLHKAAKQGIEKLYIYVERERLFMKEDLAYHNVRVPKYSSDVQAQALLQEYCPSQKKNAAKVTKDNNSLFSAVSVALGGNEKLAKELRVRCCIEMVVHESFYKWQDNYEQLTKCAPDYMESCLNCATPDEDSCVWTMSALASVVRRHIESIYPAVNGKMDRAISILNRVFVPRNKIDSGENLKIFWSSSKKTTITPGSWVPDMFVPLVDMPIVPLSPTVMSPFNTPSRVSGRMRKPTAKVMAITSPREKNQMKVVVENTDPGSEDELHDGDDSDFEMPSSFTLEPADNEEAYMNKYHMENIDINWMDKFTVVAKGGNPLTGTAFLSAQEIFNVLTTETEILPNIPAGKKEDVYYVVDNSRNMRYKHRRNYFQDDCGRYNQKSGTTCKSYYLLTADNMLQPMIKHGDKYCRESKRVPASTGVSPRGRGRPPGRGRGRGRGASEQKVTKWIPMEPQPDEDKIIILHRYYSQLEIDPTYKRRISWFINLPERLEKGHSVFLAEYLTKPVPGLQLPLNRKRQHTTTMTKAAERKSTTDAGSDDEMTDPPAKKKRMDGDATETLSTEPDAGEAEEQPENPPAQDTSPSQDENQKSHTLEQDDGKGAEGSKTGQKATTMEDTGEAQTAEES</sequence>
<feature type="compositionally biased region" description="Polar residues" evidence="6">
    <location>
        <begin position="684"/>
        <end position="693"/>
    </location>
</feature>
<keyword evidence="3" id="KW-0479">Metal-binding</keyword>
<dbReference type="PANTHER" id="PTHR16081">
    <property type="entry name" value="VERTNIN"/>
    <property type="match status" value="1"/>
</dbReference>
<dbReference type="AlphaFoldDB" id="A0AAN9GH19"/>
<dbReference type="EMBL" id="JBAMIC010000004">
    <property type="protein sequence ID" value="KAK7108167.1"/>
    <property type="molecule type" value="Genomic_DNA"/>
</dbReference>
<feature type="region of interest" description="Disordered" evidence="6">
    <location>
        <begin position="591"/>
        <end position="704"/>
    </location>
</feature>
<feature type="compositionally biased region" description="Basic and acidic residues" evidence="6">
    <location>
        <begin position="665"/>
        <end position="681"/>
    </location>
</feature>
<organism evidence="8 9">
    <name type="scientific">Littorina saxatilis</name>
    <dbReference type="NCBI Taxonomy" id="31220"/>
    <lineage>
        <taxon>Eukaryota</taxon>
        <taxon>Metazoa</taxon>
        <taxon>Spiralia</taxon>
        <taxon>Lophotrochozoa</taxon>
        <taxon>Mollusca</taxon>
        <taxon>Gastropoda</taxon>
        <taxon>Caenogastropoda</taxon>
        <taxon>Littorinimorpha</taxon>
        <taxon>Littorinoidea</taxon>
        <taxon>Littorinidae</taxon>
        <taxon>Littorina</taxon>
    </lineage>
</organism>
<dbReference type="CDD" id="cd15517">
    <property type="entry name" value="PHD_TCF19_like"/>
    <property type="match status" value="1"/>
</dbReference>
<evidence type="ECO:0000256" key="3">
    <source>
        <dbReference type="ARBA" id="ARBA00022723"/>
    </source>
</evidence>
<comment type="similarity">
    <text evidence="1">Belongs to the vertnin family.</text>
</comment>
<dbReference type="GO" id="GO:0000785">
    <property type="term" value="C:chromatin"/>
    <property type="evidence" value="ECO:0007669"/>
    <property type="project" value="TreeGrafter"/>
</dbReference>
<dbReference type="InterPro" id="IPR011011">
    <property type="entry name" value="Znf_FYVE_PHD"/>
</dbReference>
<dbReference type="PROSITE" id="PS01359">
    <property type="entry name" value="ZF_PHD_1"/>
    <property type="match status" value="1"/>
</dbReference>
<dbReference type="GO" id="GO:0008270">
    <property type="term" value="F:zinc ion binding"/>
    <property type="evidence" value="ECO:0007669"/>
    <property type="project" value="UniProtKB-KW"/>
</dbReference>
<evidence type="ECO:0000256" key="1">
    <source>
        <dbReference type="ARBA" id="ARBA00007290"/>
    </source>
</evidence>
<feature type="domain" description="Zinc finger PHD-type" evidence="7">
    <location>
        <begin position="13"/>
        <end position="65"/>
    </location>
</feature>
<dbReference type="PANTHER" id="PTHR16081:SF0">
    <property type="entry name" value="VERTNIN"/>
    <property type="match status" value="1"/>
</dbReference>
<dbReference type="InterPro" id="IPR001965">
    <property type="entry name" value="Znf_PHD"/>
</dbReference>
<evidence type="ECO:0000256" key="5">
    <source>
        <dbReference type="ARBA" id="ARBA00022833"/>
    </source>
</evidence>
<dbReference type="InterPro" id="IPR019786">
    <property type="entry name" value="Zinc_finger_PHD-type_CS"/>
</dbReference>
<keyword evidence="9" id="KW-1185">Reference proteome</keyword>
<feature type="compositionally biased region" description="Acidic residues" evidence="6">
    <location>
        <begin position="694"/>
        <end position="704"/>
    </location>
</feature>
<dbReference type="InterPro" id="IPR047273">
    <property type="entry name" value="VRTN_OTU_dom"/>
</dbReference>
<dbReference type="InterPro" id="IPR038822">
    <property type="entry name" value="Vertnin-like"/>
</dbReference>